<dbReference type="Proteomes" id="UP001144805">
    <property type="component" value="Unassembled WGS sequence"/>
</dbReference>
<dbReference type="Pfam" id="PF00702">
    <property type="entry name" value="Hydrolase"/>
    <property type="match status" value="1"/>
</dbReference>
<dbReference type="Gene3D" id="2.70.150.10">
    <property type="entry name" value="Calcium-transporting ATPase, cytoplasmic transduction domain A"/>
    <property type="match status" value="1"/>
</dbReference>
<dbReference type="InterPro" id="IPR017969">
    <property type="entry name" value="Heavy-metal-associated_CS"/>
</dbReference>
<protein>
    <submittedName>
        <fullName evidence="17">Cation-translocating P-type ATPase</fullName>
    </submittedName>
</protein>
<keyword evidence="18" id="KW-1185">Reference proteome</keyword>
<dbReference type="GO" id="GO:0005886">
    <property type="term" value="C:plasma membrane"/>
    <property type="evidence" value="ECO:0007669"/>
    <property type="project" value="UniProtKB-SubCell"/>
</dbReference>
<gene>
    <name evidence="17" type="ORF">OSH07_13850</name>
</gene>
<dbReference type="InterPro" id="IPR008250">
    <property type="entry name" value="ATPase_P-typ_transduc_dom_A_sf"/>
</dbReference>
<comment type="caution">
    <text evidence="17">The sequence shown here is derived from an EMBL/GenBank/DDBJ whole genome shotgun (WGS) entry which is preliminary data.</text>
</comment>
<dbReference type="PRINTS" id="PR00943">
    <property type="entry name" value="CUATPASE"/>
</dbReference>
<dbReference type="RefSeq" id="WP_266339250.1">
    <property type="nucleotide sequence ID" value="NZ_JAPKNK010000005.1"/>
</dbReference>
<feature type="transmembrane region" description="Helical" evidence="15">
    <location>
        <begin position="708"/>
        <end position="726"/>
    </location>
</feature>
<evidence type="ECO:0000256" key="8">
    <source>
        <dbReference type="ARBA" id="ARBA00022741"/>
    </source>
</evidence>
<evidence type="ECO:0000256" key="15">
    <source>
        <dbReference type="RuleBase" id="RU362081"/>
    </source>
</evidence>
<dbReference type="PROSITE" id="PS00154">
    <property type="entry name" value="ATPASE_E1_E2"/>
    <property type="match status" value="1"/>
</dbReference>
<dbReference type="GO" id="GO:0005507">
    <property type="term" value="F:copper ion binding"/>
    <property type="evidence" value="ECO:0007669"/>
    <property type="project" value="TreeGrafter"/>
</dbReference>
<evidence type="ECO:0000256" key="7">
    <source>
        <dbReference type="ARBA" id="ARBA00022723"/>
    </source>
</evidence>
<proteinExistence type="inferred from homology"/>
<dbReference type="GO" id="GO:0005524">
    <property type="term" value="F:ATP binding"/>
    <property type="evidence" value="ECO:0007669"/>
    <property type="project" value="UniProtKB-UniRule"/>
</dbReference>
<dbReference type="NCBIfam" id="TIGR01525">
    <property type="entry name" value="ATPase-IB_hvy"/>
    <property type="match status" value="1"/>
</dbReference>
<keyword evidence="5" id="KW-0597">Phosphoprotein</keyword>
<keyword evidence="3" id="KW-0813">Transport</keyword>
<keyword evidence="9 15" id="KW-0067">ATP-binding</keyword>
<keyword evidence="7 15" id="KW-0479">Metal-binding</keyword>
<dbReference type="PROSITE" id="PS01229">
    <property type="entry name" value="COF_2"/>
    <property type="match status" value="1"/>
</dbReference>
<dbReference type="InterPro" id="IPR023299">
    <property type="entry name" value="ATPase_P-typ_cyto_dom_N"/>
</dbReference>
<name>A0A9X3E2B4_9HYPH</name>
<keyword evidence="11" id="KW-1278">Translocase</keyword>
<feature type="transmembrane region" description="Helical" evidence="15">
    <location>
        <begin position="364"/>
        <end position="383"/>
    </location>
</feature>
<dbReference type="InterPro" id="IPR036412">
    <property type="entry name" value="HAD-like_sf"/>
</dbReference>
<dbReference type="SUPFAM" id="SSF81665">
    <property type="entry name" value="Calcium ATPase, transmembrane domain M"/>
    <property type="match status" value="1"/>
</dbReference>
<keyword evidence="8 15" id="KW-0547">Nucleotide-binding</keyword>
<dbReference type="InterPro" id="IPR006121">
    <property type="entry name" value="HMA_dom"/>
</dbReference>
<evidence type="ECO:0000313" key="18">
    <source>
        <dbReference type="Proteomes" id="UP001144805"/>
    </source>
</evidence>
<dbReference type="PROSITE" id="PS01047">
    <property type="entry name" value="HMA_1"/>
    <property type="match status" value="1"/>
</dbReference>
<dbReference type="Gene3D" id="3.40.50.1000">
    <property type="entry name" value="HAD superfamily/HAD-like"/>
    <property type="match status" value="1"/>
</dbReference>
<dbReference type="InterPro" id="IPR059000">
    <property type="entry name" value="ATPase_P-type_domA"/>
</dbReference>
<feature type="transmembrane region" description="Helical" evidence="15">
    <location>
        <begin position="208"/>
        <end position="226"/>
    </location>
</feature>
<dbReference type="Gene3D" id="3.40.1110.10">
    <property type="entry name" value="Calcium-transporting ATPase, cytoplasmic domain N"/>
    <property type="match status" value="1"/>
</dbReference>
<evidence type="ECO:0000256" key="14">
    <source>
        <dbReference type="ARBA" id="ARBA00023136"/>
    </source>
</evidence>
<dbReference type="PROSITE" id="PS50846">
    <property type="entry name" value="HMA_2"/>
    <property type="match status" value="1"/>
</dbReference>
<dbReference type="InterPro" id="IPR023214">
    <property type="entry name" value="HAD_sf"/>
</dbReference>
<dbReference type="InterPro" id="IPR036163">
    <property type="entry name" value="HMA_dom_sf"/>
</dbReference>
<keyword evidence="13" id="KW-0406">Ion transport</keyword>
<feature type="transmembrane region" description="Helical" evidence="15">
    <location>
        <begin position="685"/>
        <end position="702"/>
    </location>
</feature>
<dbReference type="InterPro" id="IPR018303">
    <property type="entry name" value="ATPase_P-typ_P_site"/>
</dbReference>
<evidence type="ECO:0000256" key="9">
    <source>
        <dbReference type="ARBA" id="ARBA00022840"/>
    </source>
</evidence>
<dbReference type="GO" id="GO:0016887">
    <property type="term" value="F:ATP hydrolysis activity"/>
    <property type="evidence" value="ECO:0007669"/>
    <property type="project" value="InterPro"/>
</dbReference>
<dbReference type="Gene3D" id="3.30.70.100">
    <property type="match status" value="1"/>
</dbReference>
<dbReference type="PANTHER" id="PTHR43520">
    <property type="entry name" value="ATP7, ISOFORM B"/>
    <property type="match status" value="1"/>
</dbReference>
<keyword evidence="10" id="KW-0460">Magnesium</keyword>
<dbReference type="GO" id="GO:0055070">
    <property type="term" value="P:copper ion homeostasis"/>
    <property type="evidence" value="ECO:0007669"/>
    <property type="project" value="TreeGrafter"/>
</dbReference>
<sequence length="763" mass="80184">MSCCAVDAAAAARPTNLVVSKEELLLASRDLGDGLRQVDLAVPEMHCADCIRKIERGLAALPGVSHARVNLSTRRASVKWSGEVPPLIETLDGLGYAAHLFDADAENGDPQLAWLLRALAVAGFSAMNIMILSVSVWSGADPSTRQAFYWISALLGLPALLYSGQVFFRSAWSALRRGRSNMDVPISIGVLLAFGMSVYDTYHNEPHAYFDAAISLLFFLLIGRVFDHMMRQRARQAVSGLVRLAPRGATVLRADGGRDYLPLAEIEPGMTLLVAAGDRVPVDGRIAAGVSELDCSVVSGESLPQPVGIGSELKAGMLNLTGALTMTATARSADSFLAEMVRLMEVAEGGKARYRQLADRAAQLYSPVIHATALLAFLGWLWATGDWHHSISIAIAVLIITCPCALGLAVPIVQVVAARRLFENGIMVKDGAAMERMAEIDTVAFDKTGTLTLGRLRLENGETVAPSAAAIATTLAATSNHPVSRAIAAHFGARPSGLTFASVREIAGCGIEAEADDGAIYRLGRAEWAATPPSPQTQAGTVLSRDGSPLARFAFRDDLRPDAAVAIDALRADGLATLILSGDQPAAVATVAGELGIGDFAASVLPAGKLERVAALSAAGHRTLMVGDGLNDAPVLAAAHVSMAPATAADIGRNAADFVFLRSSLRAVPLAFSISREAGRLIRQNFGLAILYNLVALPIAIAGFVTPLIASLAMSLSSIVVVANALRLKANFAEPRDRTTRRTKQTVVVPAAKPAAIVARGAR</sequence>
<evidence type="ECO:0000259" key="16">
    <source>
        <dbReference type="PROSITE" id="PS50846"/>
    </source>
</evidence>
<dbReference type="NCBIfam" id="TIGR01511">
    <property type="entry name" value="ATPase-IB1_Cu"/>
    <property type="match status" value="1"/>
</dbReference>
<dbReference type="SUPFAM" id="SSF56784">
    <property type="entry name" value="HAD-like"/>
    <property type="match status" value="1"/>
</dbReference>
<evidence type="ECO:0000256" key="5">
    <source>
        <dbReference type="ARBA" id="ARBA00022553"/>
    </source>
</evidence>
<keyword evidence="6 15" id="KW-0812">Transmembrane</keyword>
<feature type="domain" description="HMA" evidence="16">
    <location>
        <begin position="36"/>
        <end position="99"/>
    </location>
</feature>
<accession>A0A9X3E2B4</accession>
<keyword evidence="14 15" id="KW-0472">Membrane</keyword>
<dbReference type="CDD" id="cd00371">
    <property type="entry name" value="HMA"/>
    <property type="match status" value="1"/>
</dbReference>
<comment type="subcellular location">
    <subcellularLocation>
        <location evidence="1">Cell membrane</location>
        <topology evidence="1">Multi-pass membrane protein</topology>
    </subcellularLocation>
</comment>
<dbReference type="SUPFAM" id="SSF81653">
    <property type="entry name" value="Calcium ATPase, transduction domain A"/>
    <property type="match status" value="1"/>
</dbReference>
<evidence type="ECO:0000256" key="4">
    <source>
        <dbReference type="ARBA" id="ARBA00022475"/>
    </source>
</evidence>
<keyword evidence="4 15" id="KW-1003">Cell membrane</keyword>
<feature type="transmembrane region" description="Helical" evidence="15">
    <location>
        <begin position="389"/>
        <end position="417"/>
    </location>
</feature>
<dbReference type="InterPro" id="IPR027256">
    <property type="entry name" value="P-typ_ATPase_IB"/>
</dbReference>
<evidence type="ECO:0000256" key="10">
    <source>
        <dbReference type="ARBA" id="ARBA00022842"/>
    </source>
</evidence>
<dbReference type="NCBIfam" id="TIGR01512">
    <property type="entry name" value="ATPase-IB2_Cd"/>
    <property type="match status" value="1"/>
</dbReference>
<dbReference type="EMBL" id="JAPKNK010000005">
    <property type="protein sequence ID" value="MCX5570285.1"/>
    <property type="molecule type" value="Genomic_DNA"/>
</dbReference>
<dbReference type="InterPro" id="IPR023298">
    <property type="entry name" value="ATPase_P-typ_TM_dom_sf"/>
</dbReference>
<feature type="transmembrane region" description="Helical" evidence="15">
    <location>
        <begin position="184"/>
        <end position="202"/>
    </location>
</feature>
<dbReference type="NCBIfam" id="TIGR01494">
    <property type="entry name" value="ATPase_P-type"/>
    <property type="match status" value="1"/>
</dbReference>
<dbReference type="CDD" id="cd02092">
    <property type="entry name" value="P-type_ATPase_FixI-like"/>
    <property type="match status" value="1"/>
</dbReference>
<evidence type="ECO:0000256" key="11">
    <source>
        <dbReference type="ARBA" id="ARBA00022967"/>
    </source>
</evidence>
<organism evidence="17 18">
    <name type="scientific">Kaistia nematophila</name>
    <dbReference type="NCBI Taxonomy" id="2994654"/>
    <lineage>
        <taxon>Bacteria</taxon>
        <taxon>Pseudomonadati</taxon>
        <taxon>Pseudomonadota</taxon>
        <taxon>Alphaproteobacteria</taxon>
        <taxon>Hyphomicrobiales</taxon>
        <taxon>Kaistiaceae</taxon>
        <taxon>Kaistia</taxon>
    </lineage>
</organism>
<dbReference type="Pfam" id="PF00403">
    <property type="entry name" value="HMA"/>
    <property type="match status" value="1"/>
</dbReference>
<reference evidence="17" key="1">
    <citation type="submission" date="2022-11" db="EMBL/GenBank/DDBJ databases">
        <title>Biodiversity and phylogenetic relationships of bacteria.</title>
        <authorList>
            <person name="Machado R.A.R."/>
            <person name="Bhat A."/>
            <person name="Loulou A."/>
            <person name="Kallel S."/>
        </authorList>
    </citation>
    <scope>NUCLEOTIDE SEQUENCE</scope>
    <source>
        <strain evidence="17">K-TC2</strain>
    </source>
</reference>
<comment type="similarity">
    <text evidence="2 15">Belongs to the cation transport ATPase (P-type) (TC 3.A.3) family. Type IB subfamily.</text>
</comment>
<feature type="transmembrane region" description="Helical" evidence="15">
    <location>
        <begin position="114"/>
        <end position="137"/>
    </location>
</feature>
<dbReference type="PANTHER" id="PTHR43520:SF5">
    <property type="entry name" value="CATION-TRANSPORTING P-TYPE ATPASE-RELATED"/>
    <property type="match status" value="1"/>
</dbReference>
<evidence type="ECO:0000256" key="6">
    <source>
        <dbReference type="ARBA" id="ARBA00022692"/>
    </source>
</evidence>
<dbReference type="Pfam" id="PF00122">
    <property type="entry name" value="E1-E2_ATPase"/>
    <property type="match status" value="1"/>
</dbReference>
<keyword evidence="12 15" id="KW-1133">Transmembrane helix</keyword>
<evidence type="ECO:0000256" key="13">
    <source>
        <dbReference type="ARBA" id="ARBA00023065"/>
    </source>
</evidence>
<evidence type="ECO:0000313" key="17">
    <source>
        <dbReference type="EMBL" id="MCX5570285.1"/>
    </source>
</evidence>
<dbReference type="PRINTS" id="PR00119">
    <property type="entry name" value="CATATPASE"/>
</dbReference>
<dbReference type="GO" id="GO:0043682">
    <property type="term" value="F:P-type divalent copper transporter activity"/>
    <property type="evidence" value="ECO:0007669"/>
    <property type="project" value="TreeGrafter"/>
</dbReference>
<dbReference type="SUPFAM" id="SSF55008">
    <property type="entry name" value="HMA, heavy metal-associated domain"/>
    <property type="match status" value="1"/>
</dbReference>
<evidence type="ECO:0000256" key="12">
    <source>
        <dbReference type="ARBA" id="ARBA00022989"/>
    </source>
</evidence>
<evidence type="ECO:0000256" key="2">
    <source>
        <dbReference type="ARBA" id="ARBA00006024"/>
    </source>
</evidence>
<evidence type="ECO:0000256" key="3">
    <source>
        <dbReference type="ARBA" id="ARBA00022448"/>
    </source>
</evidence>
<dbReference type="AlphaFoldDB" id="A0A9X3E2B4"/>
<feature type="transmembrane region" description="Helical" evidence="15">
    <location>
        <begin position="149"/>
        <end position="172"/>
    </location>
</feature>
<evidence type="ECO:0000256" key="1">
    <source>
        <dbReference type="ARBA" id="ARBA00004651"/>
    </source>
</evidence>
<dbReference type="InterPro" id="IPR001757">
    <property type="entry name" value="P_typ_ATPase"/>
</dbReference>